<protein>
    <submittedName>
        <fullName evidence="2">Uncharacterized protein</fullName>
    </submittedName>
</protein>
<keyword evidence="1" id="KW-0472">Membrane</keyword>
<evidence type="ECO:0000256" key="1">
    <source>
        <dbReference type="SAM" id="Phobius"/>
    </source>
</evidence>
<sequence length="187" mass="21455">MEVLLVVSLISIINIALYNALVNGLRIWERSQRLVVEQDLAVFFDKIAQDLRNSFLYSRIKFNGNDHRFSFPTRVHILADPKSDSPIDQYISQLGRVEYYFDTIEKKIYRHQANYGQALSEEFSRPTALVNAVETVEFQYIYLTDNEEIVSREVLDIPPSGVDIEVHFSDSGVQKSVRKLIAVPIGS</sequence>
<accession>A0A0G1BEG3</accession>
<dbReference type="EMBL" id="LCCZ01000001">
    <property type="protein sequence ID" value="KKS44751.1"/>
    <property type="molecule type" value="Genomic_DNA"/>
</dbReference>
<proteinExistence type="predicted"/>
<dbReference type="AlphaFoldDB" id="A0A0G1BEG3"/>
<dbReference type="SUPFAM" id="SSF54523">
    <property type="entry name" value="Pili subunits"/>
    <property type="match status" value="1"/>
</dbReference>
<evidence type="ECO:0000313" key="3">
    <source>
        <dbReference type="Proteomes" id="UP000034875"/>
    </source>
</evidence>
<name>A0A0G1BEG3_9BACT</name>
<organism evidence="2 3">
    <name type="scientific">candidate division CPR1 bacterium GW2011_GWA2_42_17</name>
    <dbReference type="NCBI Taxonomy" id="1618341"/>
    <lineage>
        <taxon>Bacteria</taxon>
        <taxon>candidate division CPR1</taxon>
    </lineage>
</organism>
<dbReference type="Proteomes" id="UP000034875">
    <property type="component" value="Unassembled WGS sequence"/>
</dbReference>
<feature type="transmembrane region" description="Helical" evidence="1">
    <location>
        <begin position="6"/>
        <end position="25"/>
    </location>
</feature>
<reference evidence="2 3" key="1">
    <citation type="journal article" date="2015" name="Nature">
        <title>rRNA introns, odd ribosomes, and small enigmatic genomes across a large radiation of phyla.</title>
        <authorList>
            <person name="Brown C.T."/>
            <person name="Hug L.A."/>
            <person name="Thomas B.C."/>
            <person name="Sharon I."/>
            <person name="Castelle C.J."/>
            <person name="Singh A."/>
            <person name="Wilkins M.J."/>
            <person name="Williams K.H."/>
            <person name="Banfield J.F."/>
        </authorList>
    </citation>
    <scope>NUCLEOTIDE SEQUENCE [LARGE SCALE GENOMIC DNA]</scope>
</reference>
<gene>
    <name evidence="2" type="ORF">UV05_C0001G0011</name>
</gene>
<comment type="caution">
    <text evidence="2">The sequence shown here is derived from an EMBL/GenBank/DDBJ whole genome shotgun (WGS) entry which is preliminary data.</text>
</comment>
<evidence type="ECO:0000313" key="2">
    <source>
        <dbReference type="EMBL" id="KKS44751.1"/>
    </source>
</evidence>
<keyword evidence="1" id="KW-1133">Transmembrane helix</keyword>
<keyword evidence="1" id="KW-0812">Transmembrane</keyword>
<dbReference type="InterPro" id="IPR045584">
    <property type="entry name" value="Pilin-like"/>
</dbReference>